<organism evidence="1 2">
    <name type="scientific">Shewanella maritima</name>
    <dbReference type="NCBI Taxonomy" id="2520507"/>
    <lineage>
        <taxon>Bacteria</taxon>
        <taxon>Pseudomonadati</taxon>
        <taxon>Pseudomonadota</taxon>
        <taxon>Gammaproteobacteria</taxon>
        <taxon>Alteromonadales</taxon>
        <taxon>Shewanellaceae</taxon>
        <taxon>Shewanella</taxon>
    </lineage>
</organism>
<dbReference type="InterPro" id="IPR035919">
    <property type="entry name" value="EAL_sf"/>
</dbReference>
<dbReference type="SUPFAM" id="SSF141868">
    <property type="entry name" value="EAL domain-like"/>
    <property type="match status" value="1"/>
</dbReference>
<evidence type="ECO:0000313" key="2">
    <source>
        <dbReference type="Proteomes" id="UP000291106"/>
    </source>
</evidence>
<gene>
    <name evidence="1" type="ORF">EXU30_07960</name>
</gene>
<keyword evidence="2" id="KW-1185">Reference proteome</keyword>
<evidence type="ECO:0008006" key="3">
    <source>
        <dbReference type="Google" id="ProtNLM"/>
    </source>
</evidence>
<dbReference type="Proteomes" id="UP000291106">
    <property type="component" value="Chromosome"/>
</dbReference>
<dbReference type="KEGG" id="smai:EXU30_07960"/>
<dbReference type="EMBL" id="CP036200">
    <property type="protein sequence ID" value="QBF82633.1"/>
    <property type="molecule type" value="Genomic_DNA"/>
</dbReference>
<dbReference type="AlphaFoldDB" id="A0A411PGE9"/>
<dbReference type="OrthoDB" id="5879776at2"/>
<evidence type="ECO:0000313" key="1">
    <source>
        <dbReference type="EMBL" id="QBF82633.1"/>
    </source>
</evidence>
<name>A0A411PGE9_9GAMM</name>
<dbReference type="RefSeq" id="WP_130598955.1">
    <property type="nucleotide sequence ID" value="NZ_CP036200.1"/>
</dbReference>
<dbReference type="Gene3D" id="3.20.20.450">
    <property type="entry name" value="EAL domain"/>
    <property type="match status" value="1"/>
</dbReference>
<reference evidence="1 2" key="1">
    <citation type="submission" date="2019-02" db="EMBL/GenBank/DDBJ databases">
        <title>Shewanella sp. D4-2 isolated from Dokdo Island.</title>
        <authorList>
            <person name="Baek K."/>
        </authorList>
    </citation>
    <scope>NUCLEOTIDE SEQUENCE [LARGE SCALE GENOMIC DNA]</scope>
    <source>
        <strain evidence="1 2">D4-2</strain>
    </source>
</reference>
<proteinExistence type="predicted"/>
<accession>A0A411PGE9</accession>
<sequence>MSKFDNCQLLNGIFTNQALHLGQDLLNASVDYKLEEIYGQDGVVGYEVLIDNVGSVKDRLFNAGLLMDRLFYFIEQSACFYKYDMEGKSLFVNFEVYELCDSKLLKKIVEFSELLKVRGMELVCEITERNLCAPCRVYEQGLLFLKKHLVHLCADDYDWAQGDYRSRDLLRLFNSVKLQVPKDEICLESFSKNLHWNDFSNKFDFIVFERVETVNQLHSLKSLNIDHSYYQGYLFESNRIKLSPLG</sequence>
<protein>
    <recommendedName>
        <fullName evidence="3">EAL domain-containing protein</fullName>
    </recommendedName>
</protein>